<name>A0A7W5CEA6_9BACL</name>
<comment type="caution">
    <text evidence="2">The sequence shown here is derived from an EMBL/GenBank/DDBJ whole genome shotgun (WGS) entry which is preliminary data.</text>
</comment>
<dbReference type="EMBL" id="JACHXW010000023">
    <property type="protein sequence ID" value="MBB3155299.1"/>
    <property type="molecule type" value="Genomic_DNA"/>
</dbReference>
<gene>
    <name evidence="2" type="ORF">FHS16_005407</name>
</gene>
<feature type="chain" id="PRO_5030600818" evidence="1">
    <location>
        <begin position="27"/>
        <end position="162"/>
    </location>
</feature>
<accession>A0A7W5CEA6</accession>
<dbReference type="AlphaFoldDB" id="A0A7W5CEA6"/>
<dbReference type="RefSeq" id="WP_183569860.1">
    <property type="nucleotide sequence ID" value="NZ_CBCSLB010000021.1"/>
</dbReference>
<evidence type="ECO:0000313" key="3">
    <source>
        <dbReference type="Proteomes" id="UP000518605"/>
    </source>
</evidence>
<evidence type="ECO:0000256" key="1">
    <source>
        <dbReference type="SAM" id="SignalP"/>
    </source>
</evidence>
<proteinExistence type="predicted"/>
<dbReference type="Proteomes" id="UP000518605">
    <property type="component" value="Unassembled WGS sequence"/>
</dbReference>
<reference evidence="2 3" key="1">
    <citation type="submission" date="2020-08" db="EMBL/GenBank/DDBJ databases">
        <title>Genomic Encyclopedia of Type Strains, Phase III (KMG-III): the genomes of soil and plant-associated and newly described type strains.</title>
        <authorList>
            <person name="Whitman W."/>
        </authorList>
    </citation>
    <scope>NUCLEOTIDE SEQUENCE [LARGE SCALE GENOMIC DNA]</scope>
    <source>
        <strain evidence="2 3">CECT 8234</strain>
    </source>
</reference>
<keyword evidence="1" id="KW-0732">Signal</keyword>
<keyword evidence="3" id="KW-1185">Reference proteome</keyword>
<protein>
    <submittedName>
        <fullName evidence="2">Uncharacterized protein</fullName>
    </submittedName>
</protein>
<feature type="signal peptide" evidence="1">
    <location>
        <begin position="1"/>
        <end position="26"/>
    </location>
</feature>
<sequence>MKRSRYKRIAASVGISSLLAIGSVYAQSNESLLVQDWYKDRSHQLTAQILNYVVVEGLLQASQSVSSASGNLADNADAYLSNALSVSLEESKLTIQSSSQAYIGQIGEKASELARMTKEQTFEPYIRTVTNENNEALEQLAEATIKELTQQLDGGEARVDSN</sequence>
<organism evidence="2 3">
    <name type="scientific">Paenibacillus endophyticus</name>
    <dbReference type="NCBI Taxonomy" id="1294268"/>
    <lineage>
        <taxon>Bacteria</taxon>
        <taxon>Bacillati</taxon>
        <taxon>Bacillota</taxon>
        <taxon>Bacilli</taxon>
        <taxon>Bacillales</taxon>
        <taxon>Paenibacillaceae</taxon>
        <taxon>Paenibacillus</taxon>
    </lineage>
</organism>
<evidence type="ECO:0000313" key="2">
    <source>
        <dbReference type="EMBL" id="MBB3155299.1"/>
    </source>
</evidence>